<keyword evidence="4" id="KW-1015">Disulfide bond</keyword>
<evidence type="ECO:0000256" key="6">
    <source>
        <dbReference type="SAM" id="SignalP"/>
    </source>
</evidence>
<proteinExistence type="predicted"/>
<accession>A0A4D9DBD6</accession>
<dbReference type="PANTHER" id="PTHR12630:SF1">
    <property type="entry name" value="GLUCOSIDASE 2 SUBUNIT BETA"/>
    <property type="match status" value="1"/>
</dbReference>
<evidence type="ECO:0000256" key="5">
    <source>
        <dbReference type="SAM" id="MobiDB-lite"/>
    </source>
</evidence>
<protein>
    <recommendedName>
        <fullName evidence="1">Glucosidase 2 subunit beta</fullName>
    </recommendedName>
</protein>
<dbReference type="OrthoDB" id="28322at2759"/>
<dbReference type="InterPro" id="IPR039794">
    <property type="entry name" value="Gtb1-like"/>
</dbReference>
<dbReference type="InterPro" id="IPR028146">
    <property type="entry name" value="PRKCSH_N"/>
</dbReference>
<dbReference type="GO" id="GO:0017177">
    <property type="term" value="C:glucosidase II complex"/>
    <property type="evidence" value="ECO:0007669"/>
    <property type="project" value="TreeGrafter"/>
</dbReference>
<keyword evidence="3" id="KW-0256">Endoplasmic reticulum</keyword>
<dbReference type="Gene3D" id="2.70.130.10">
    <property type="entry name" value="Mannose-6-phosphate receptor binding domain"/>
    <property type="match status" value="1"/>
</dbReference>
<evidence type="ECO:0000256" key="4">
    <source>
        <dbReference type="ARBA" id="ARBA00023157"/>
    </source>
</evidence>
<evidence type="ECO:0000313" key="9">
    <source>
        <dbReference type="Proteomes" id="UP000355283"/>
    </source>
</evidence>
<feature type="signal peptide" evidence="6">
    <location>
        <begin position="1"/>
        <end position="22"/>
    </location>
</feature>
<gene>
    <name evidence="8" type="ORF">NSK_000225</name>
</gene>
<dbReference type="InterPro" id="IPR036607">
    <property type="entry name" value="PRKCSH"/>
</dbReference>
<dbReference type="EMBL" id="SDOX01000001">
    <property type="protein sequence ID" value="TFJ88656.1"/>
    <property type="molecule type" value="Genomic_DNA"/>
</dbReference>
<evidence type="ECO:0000313" key="8">
    <source>
        <dbReference type="EMBL" id="TFJ88656.1"/>
    </source>
</evidence>
<feature type="domain" description="MRH" evidence="7">
    <location>
        <begin position="475"/>
        <end position="576"/>
    </location>
</feature>
<dbReference type="InterPro" id="IPR044865">
    <property type="entry name" value="MRH_dom"/>
</dbReference>
<feature type="region of interest" description="Disordered" evidence="5">
    <location>
        <begin position="191"/>
        <end position="233"/>
    </location>
</feature>
<reference evidence="8 9" key="1">
    <citation type="submission" date="2019-01" db="EMBL/GenBank/DDBJ databases">
        <title>Nuclear Genome Assembly of the Microalgal Biofuel strain Nannochloropsis salina CCMP1776.</title>
        <authorList>
            <person name="Hovde B."/>
        </authorList>
    </citation>
    <scope>NUCLEOTIDE SEQUENCE [LARGE SCALE GENOMIC DNA]</scope>
    <source>
        <strain evidence="8 9">CCMP1776</strain>
    </source>
</reference>
<dbReference type="InterPro" id="IPR009011">
    <property type="entry name" value="Man6P_isomerase_rcpt-bd_dom_sf"/>
</dbReference>
<keyword evidence="9" id="KW-1185">Reference proteome</keyword>
<dbReference type="GO" id="GO:0006491">
    <property type="term" value="P:N-glycan processing"/>
    <property type="evidence" value="ECO:0007669"/>
    <property type="project" value="TreeGrafter"/>
</dbReference>
<evidence type="ECO:0000256" key="2">
    <source>
        <dbReference type="ARBA" id="ARBA00022729"/>
    </source>
</evidence>
<keyword evidence="2 6" id="KW-0732">Signal</keyword>
<evidence type="ECO:0000259" key="7">
    <source>
        <dbReference type="PROSITE" id="PS51914"/>
    </source>
</evidence>
<dbReference type="Pfam" id="PF13015">
    <property type="entry name" value="PRKCSH_1"/>
    <property type="match status" value="1"/>
</dbReference>
<comment type="caution">
    <text evidence="8">The sequence shown here is derived from an EMBL/GenBank/DDBJ whole genome shotgun (WGS) entry which is preliminary data.</text>
</comment>
<feature type="compositionally biased region" description="Acidic residues" evidence="5">
    <location>
        <begin position="216"/>
        <end position="233"/>
    </location>
</feature>
<evidence type="ECO:0000256" key="1">
    <source>
        <dbReference type="ARBA" id="ARBA00022387"/>
    </source>
</evidence>
<dbReference type="Pfam" id="PF12999">
    <property type="entry name" value="PRKCSH-like"/>
    <property type="match status" value="1"/>
</dbReference>
<dbReference type="PANTHER" id="PTHR12630">
    <property type="entry name" value="N-LINKED OLIGOSACCHARIDE PROCESSING"/>
    <property type="match status" value="1"/>
</dbReference>
<name>A0A4D9DBD6_9STRA</name>
<dbReference type="PROSITE" id="PS51914">
    <property type="entry name" value="MRH"/>
    <property type="match status" value="1"/>
</dbReference>
<sequence>MIMRRLLSVIVTSFVTLSPFAADREPCPVPAALHNDNYCDDLVNGCDEPKTSACSMVKRVSTFACNASVTGEPHLLPASQVGDTICDCCDGSDEAPGTCPNTCESLQEEYLNDAFQWYEDVTVGKERRDAAMAEARAILGGWQVEMNKIEASVSAHRSLLTKLRKLRAIEERKEGWENFWWLREKRRRSVGRTGQSLDQGERDGEEEESVAAPEMPESETEPSVEGGEDSNDMDAELADEDEDLEGVPSEGAGVLNRVRVSLPALEAEEDPLLHAMRATIATDGRRSLSLQAYLDSDMAASATAQAASTLKTALAAWEPAEVLELNLQALGALVLGPFYMISWALRLCQNELWEALGKLTSGDKKRHVQQGFDRGLEGKVETFETALSTGLKGKLEWALDAITQGPVLALALARPETIADAPERLEAALLRFAVNQLEGQCEEEVGRVEELRERMEYPGYSAEEGDEKVYVTWRDTCFEKSEKTFDYKVCPFHEVKQDHVLVGKWAGWIKRENGQGVAEGAGPVMFFSEGQQCWNGPKRSAVVQLWCGLEEQLVEVSEPTVCVYDFVLMTPLACTEAALAQAEERLRNLGIKLPEDELSGENVDRIKHDEF</sequence>
<dbReference type="AlphaFoldDB" id="A0A4D9DBD6"/>
<dbReference type="SUPFAM" id="SSF50911">
    <property type="entry name" value="Mannose 6-phosphate receptor domain"/>
    <property type="match status" value="1"/>
</dbReference>
<feature type="chain" id="PRO_5020028459" description="Glucosidase 2 subunit beta" evidence="6">
    <location>
        <begin position="23"/>
        <end position="611"/>
    </location>
</feature>
<dbReference type="Proteomes" id="UP000355283">
    <property type="component" value="Unassembled WGS sequence"/>
</dbReference>
<organism evidence="8 9">
    <name type="scientific">Nannochloropsis salina CCMP1776</name>
    <dbReference type="NCBI Taxonomy" id="1027361"/>
    <lineage>
        <taxon>Eukaryota</taxon>
        <taxon>Sar</taxon>
        <taxon>Stramenopiles</taxon>
        <taxon>Ochrophyta</taxon>
        <taxon>Eustigmatophyceae</taxon>
        <taxon>Eustigmatales</taxon>
        <taxon>Monodopsidaceae</taxon>
        <taxon>Microchloropsis</taxon>
        <taxon>Microchloropsis salina</taxon>
    </lineage>
</organism>
<evidence type="ECO:0000256" key="3">
    <source>
        <dbReference type="ARBA" id="ARBA00022824"/>
    </source>
</evidence>